<keyword evidence="4" id="KW-0460">Magnesium</keyword>
<dbReference type="PATRIC" id="fig|1125712.3.peg.1405"/>
<comment type="similarity">
    <text evidence="2">Belongs to the HAD-like hydrolase superfamily. CbbY/CbbZ/Gph/YieH family.</text>
</comment>
<dbReference type="NCBIfam" id="TIGR01509">
    <property type="entry name" value="HAD-SF-IA-v3"/>
    <property type="match status" value="1"/>
</dbReference>
<dbReference type="SUPFAM" id="SSF56784">
    <property type="entry name" value="HAD-like"/>
    <property type="match status" value="1"/>
</dbReference>
<name>U2TPS2_9ACTN</name>
<dbReference type="InterPro" id="IPR041492">
    <property type="entry name" value="HAD_2"/>
</dbReference>
<comment type="cofactor">
    <cofactor evidence="1">
        <name>Mg(2+)</name>
        <dbReference type="ChEBI" id="CHEBI:18420"/>
    </cofactor>
</comment>
<dbReference type="OrthoDB" id="9797743at2"/>
<keyword evidence="5" id="KW-0119">Carbohydrate metabolism</keyword>
<dbReference type="InterPro" id="IPR036412">
    <property type="entry name" value="HAD-like_sf"/>
</dbReference>
<dbReference type="CDD" id="cd07505">
    <property type="entry name" value="HAD_BPGM-like"/>
    <property type="match status" value="1"/>
</dbReference>
<dbReference type="PANTHER" id="PTHR46193:SF18">
    <property type="entry name" value="HEXITOL PHOSPHATASE B"/>
    <property type="match status" value="1"/>
</dbReference>
<dbReference type="EMBL" id="AWEZ01000046">
    <property type="protein sequence ID" value="ERL08113.1"/>
    <property type="molecule type" value="Genomic_DNA"/>
</dbReference>
<feature type="domain" description="Carbohydrate kinase PfkB" evidence="6">
    <location>
        <begin position="21"/>
        <end position="243"/>
    </location>
</feature>
<dbReference type="InterPro" id="IPR006439">
    <property type="entry name" value="HAD-SF_hydro_IA"/>
</dbReference>
<protein>
    <submittedName>
        <fullName evidence="7">HAD hydrolase, family IA, variant 3</fullName>
    </submittedName>
</protein>
<dbReference type="eggNOG" id="COG0524">
    <property type="taxonomic scope" value="Bacteria"/>
</dbReference>
<dbReference type="InterPro" id="IPR023214">
    <property type="entry name" value="HAD_sf"/>
</dbReference>
<dbReference type="GO" id="GO:0046872">
    <property type="term" value="F:metal ion binding"/>
    <property type="evidence" value="ECO:0007669"/>
    <property type="project" value="UniProtKB-KW"/>
</dbReference>
<proteinExistence type="inferred from homology"/>
<dbReference type="InterPro" id="IPR023198">
    <property type="entry name" value="PGP-like_dom2"/>
</dbReference>
<evidence type="ECO:0000313" key="8">
    <source>
        <dbReference type="Proteomes" id="UP000016638"/>
    </source>
</evidence>
<dbReference type="Pfam" id="PF00294">
    <property type="entry name" value="PfkB"/>
    <property type="match status" value="1"/>
</dbReference>
<accession>U2TPS2</accession>
<dbReference type="InterPro" id="IPR029056">
    <property type="entry name" value="Ribokinase-like"/>
</dbReference>
<dbReference type="SUPFAM" id="SSF53613">
    <property type="entry name" value="Ribokinase-like"/>
    <property type="match status" value="1"/>
</dbReference>
<dbReference type="Gene3D" id="3.40.50.1000">
    <property type="entry name" value="HAD superfamily/HAD-like"/>
    <property type="match status" value="1"/>
</dbReference>
<comment type="caution">
    <text evidence="7">The sequence shown here is derived from an EMBL/GenBank/DDBJ whole genome shotgun (WGS) entry which is preliminary data.</text>
</comment>
<keyword evidence="8" id="KW-1185">Reference proteome</keyword>
<organism evidence="7 8">
    <name type="scientific">Olsenella profusa F0195</name>
    <dbReference type="NCBI Taxonomy" id="1125712"/>
    <lineage>
        <taxon>Bacteria</taxon>
        <taxon>Bacillati</taxon>
        <taxon>Actinomycetota</taxon>
        <taxon>Coriobacteriia</taxon>
        <taxon>Coriobacteriales</taxon>
        <taxon>Atopobiaceae</taxon>
        <taxon>Olsenella</taxon>
    </lineage>
</organism>
<dbReference type="eggNOG" id="COG0637">
    <property type="taxonomic scope" value="Bacteria"/>
</dbReference>
<dbReference type="InterPro" id="IPR011611">
    <property type="entry name" value="PfkB_dom"/>
</dbReference>
<keyword evidence="3" id="KW-0479">Metal-binding</keyword>
<dbReference type="Pfam" id="PF13419">
    <property type="entry name" value="HAD_2"/>
    <property type="match status" value="1"/>
</dbReference>
<dbReference type="GO" id="GO:0016787">
    <property type="term" value="F:hydrolase activity"/>
    <property type="evidence" value="ECO:0007669"/>
    <property type="project" value="UniProtKB-KW"/>
</dbReference>
<evidence type="ECO:0000259" key="6">
    <source>
        <dbReference type="Pfam" id="PF00294"/>
    </source>
</evidence>
<dbReference type="SFLD" id="SFLDS00003">
    <property type="entry name" value="Haloacid_Dehalogenase"/>
    <property type="match status" value="1"/>
</dbReference>
<dbReference type="Gene3D" id="3.40.1190.20">
    <property type="match status" value="1"/>
</dbReference>
<keyword evidence="7" id="KW-0378">Hydrolase</keyword>
<evidence type="ECO:0000256" key="1">
    <source>
        <dbReference type="ARBA" id="ARBA00001946"/>
    </source>
</evidence>
<evidence type="ECO:0000256" key="2">
    <source>
        <dbReference type="ARBA" id="ARBA00006171"/>
    </source>
</evidence>
<dbReference type="InterPro" id="IPR051600">
    <property type="entry name" value="Beta-PGM-like"/>
</dbReference>
<evidence type="ECO:0000256" key="3">
    <source>
        <dbReference type="ARBA" id="ARBA00022723"/>
    </source>
</evidence>
<evidence type="ECO:0000256" key="5">
    <source>
        <dbReference type="ARBA" id="ARBA00023277"/>
    </source>
</evidence>
<sequence length="509" mass="55659">MRVIGVGDNVFDAYLNLGIAYPGGNAVNCAVNAARLGVEAAYCGALADDSWGEVMLASLRSESVDISLCTRAENGTTKLVKETREREERAFLGVDTGSAWTAFPKLGAEATTDIKAADVVFASCNGKVESQLPLFDGHKGILSFDFGEKAKYRTEEYFGKVLPHIDLAQFSMQGASNSEIREFLDRWQFAKRNIAVLITRGTMDPVFSFRGKEVMGEAAKTSGAVDTMGAGDAFATAFVLDLCRHGWRHGEAPGTDDQIHDALVEAGEHAARMCRLEGAFGHPYRWRRTIHAVIFDMDGVLVESEPYYVQQLIDTAARHGKTFSEEQIDSIYGSSDEHQLNLLCEVTGEDRAAVEREYNESFYEHPLDYSKVVIPGTKELLAYLHDSKVRVAVASSSHLADIRRALSQCGLARYVDVVASGFDECHAAKPDPAVYNLALERLDTSPGEALIVEDSTYGIQAGVAAGADVLCLRKPHGNVDRTGAFLEFDSHDQILRYLDAVLHPSDRSL</sequence>
<dbReference type="SFLD" id="SFLDG01129">
    <property type="entry name" value="C1.5:_HAD__Beta-PGM__Phosphata"/>
    <property type="match status" value="1"/>
</dbReference>
<dbReference type="STRING" id="1125712.HMPREF1316_2513"/>
<evidence type="ECO:0000313" key="7">
    <source>
        <dbReference type="EMBL" id="ERL08113.1"/>
    </source>
</evidence>
<dbReference type="Proteomes" id="UP000016638">
    <property type="component" value="Unassembled WGS sequence"/>
</dbReference>
<dbReference type="Gene3D" id="1.10.150.240">
    <property type="entry name" value="Putative phosphatase, domain 2"/>
    <property type="match status" value="1"/>
</dbReference>
<reference evidence="7 8" key="1">
    <citation type="submission" date="2013-08" db="EMBL/GenBank/DDBJ databases">
        <authorList>
            <person name="Durkin A.S."/>
            <person name="Haft D.R."/>
            <person name="McCorrison J."/>
            <person name="Torralba M."/>
            <person name="Gillis M."/>
            <person name="Haft D.H."/>
            <person name="Methe B."/>
            <person name="Sutton G."/>
            <person name="Nelson K.E."/>
        </authorList>
    </citation>
    <scope>NUCLEOTIDE SEQUENCE [LARGE SCALE GENOMIC DNA]</scope>
    <source>
        <strain evidence="7 8">F0195</strain>
    </source>
</reference>
<evidence type="ECO:0000256" key="4">
    <source>
        <dbReference type="ARBA" id="ARBA00022842"/>
    </source>
</evidence>
<dbReference type="AlphaFoldDB" id="U2TPS2"/>
<dbReference type="PANTHER" id="PTHR46193">
    <property type="entry name" value="6-PHOSPHOGLUCONATE PHOSPHATASE"/>
    <property type="match status" value="1"/>
</dbReference>
<dbReference type="PRINTS" id="PR00413">
    <property type="entry name" value="HADHALOGNASE"/>
</dbReference>
<gene>
    <name evidence="7" type="ORF">HMPREF1316_2513</name>
</gene>
<dbReference type="RefSeq" id="WP_021726290.1">
    <property type="nucleotide sequence ID" value="NZ_AWEZ01000046.1"/>
</dbReference>